<dbReference type="Pfam" id="PF13271">
    <property type="entry name" value="DUF4062"/>
    <property type="match status" value="1"/>
</dbReference>
<dbReference type="EMBL" id="CP001074">
    <property type="protein sequence ID" value="ACE92247.1"/>
    <property type="molecule type" value="Genomic_DNA"/>
</dbReference>
<dbReference type="eggNOG" id="COG5635">
    <property type="taxonomic scope" value="Bacteria"/>
</dbReference>
<organism evidence="3 4">
    <name type="scientific">Rhizobium etli (strain CIAT 652)</name>
    <dbReference type="NCBI Taxonomy" id="491916"/>
    <lineage>
        <taxon>Bacteria</taxon>
        <taxon>Pseudomonadati</taxon>
        <taxon>Pseudomonadota</taxon>
        <taxon>Alphaproteobacteria</taxon>
        <taxon>Hyphomicrobiales</taxon>
        <taxon>Rhizobiaceae</taxon>
        <taxon>Rhizobium/Agrobacterium group</taxon>
        <taxon>Rhizobium</taxon>
    </lineage>
</organism>
<dbReference type="Proteomes" id="UP000008817">
    <property type="component" value="Chromosome"/>
</dbReference>
<accession>B3PVM7</accession>
<reference evidence="3 4" key="1">
    <citation type="submission" date="2008-04" db="EMBL/GenBank/DDBJ databases">
        <title>Genome diversity and DNA divergence of Rhizobium etli.</title>
        <authorList>
            <person name="Gonzalez V."/>
            <person name="Acosta J.L."/>
            <person name="Santamaria R.I."/>
            <person name="Bustos P."/>
            <person name="Hernandez-Gonzalez I.L."/>
            <person name="Fernandez J.L."/>
            <person name="Diaz R."/>
            <person name="Flores M."/>
            <person name="Mora J."/>
            <person name="Palacios R."/>
            <person name="Davila G."/>
        </authorList>
    </citation>
    <scope>NUCLEOTIDE SEQUENCE [LARGE SCALE GENOMIC DNA]</scope>
    <source>
        <strain evidence="3 4">CIAT 652</strain>
    </source>
</reference>
<evidence type="ECO:0000313" key="3">
    <source>
        <dbReference type="EMBL" id="ACE92247.1"/>
    </source>
</evidence>
<dbReference type="InterPro" id="IPR025139">
    <property type="entry name" value="DUF4062"/>
</dbReference>
<proteinExistence type="predicted"/>
<dbReference type="KEGG" id="rec:RHECIAT_CH0003299"/>
<protein>
    <recommendedName>
        <fullName evidence="2">DUF4062 domain-containing protein</fullName>
    </recommendedName>
</protein>
<dbReference type="HOGENOM" id="CLU_060103_0_0_5"/>
<dbReference type="AlphaFoldDB" id="B3PVM7"/>
<evidence type="ECO:0000313" key="4">
    <source>
        <dbReference type="Proteomes" id="UP000008817"/>
    </source>
</evidence>
<feature type="domain" description="DUF4062" evidence="2">
    <location>
        <begin position="41"/>
        <end position="132"/>
    </location>
</feature>
<gene>
    <name evidence="3" type="ordered locus">RHECIAT_CH0003299</name>
</gene>
<name>B3PVM7_RHIE6</name>
<sequence>MKKSPTDCREYSRLWHAGLSSAMDSLTVQGSRMAFTSTTFRVLIASPSDLKEERDAAEAAIAEWNTVHAEAEGIVLLPLRWETSVFPVANQRPQSAINQQIVDQADVLIGLFWTRLGTNTGVAISGTVEEIDRFVAAKKPAMIYFSERAVNPSAIDVTQLGSLKDFQAITYKESLTGSFATPAELTHQLFKHLTSLVRTMARPVRTSLRPSKVREITDMIIALKTAGIDPAEADQFRQTIAGMSRTKAQTHDPAPAGEKGPNGHSIGYTPEGDKVEWIPSDEIEGEFWPILLRRNDAAILAAYNEFWDKVWWNRHMVWVEKIESGKEPLKPEQEKIFETAKEAARRIERKYGKKNLGWDDFDWGLLSGRMSALSWVMGAEWEESLDT</sequence>
<feature type="region of interest" description="Disordered" evidence="1">
    <location>
        <begin position="247"/>
        <end position="271"/>
    </location>
</feature>
<evidence type="ECO:0000259" key="2">
    <source>
        <dbReference type="Pfam" id="PF13271"/>
    </source>
</evidence>
<evidence type="ECO:0000256" key="1">
    <source>
        <dbReference type="SAM" id="MobiDB-lite"/>
    </source>
</evidence>